<dbReference type="Proteomes" id="UP000186922">
    <property type="component" value="Unassembled WGS sequence"/>
</dbReference>
<sequence>MLDYLAFDSWRKMEHADDDLDLHQPIEWQPEVEAFPNFVMLVVSKLGQETAEWNYDVRPEEKRLTIYMLSYKHDMVVVDTCLSLHFRSEPPDVPVSCAYSLTPTFSTKGQQQTCWLLFGRNFLISVAEVPRLLRRLDQDRLERDAAPCPSAKKAEKDGVAHEAFSEFTKQVVPQSGQETSAWKYDVQQTERRITVLGWLIRTTWLRLLTVCRCTSSPVRQFYMCTFFFLLLARRVSELTRRSFETHWAKTL</sequence>
<evidence type="ECO:0000313" key="2">
    <source>
        <dbReference type="Proteomes" id="UP000186922"/>
    </source>
</evidence>
<gene>
    <name evidence="1" type="primary">RvY_02733-1</name>
    <name evidence="1" type="synonym">RvY_02733.1</name>
    <name evidence="1" type="ORF">RvY_02733</name>
</gene>
<reference evidence="1 2" key="1">
    <citation type="journal article" date="2016" name="Nat. Commun.">
        <title>Extremotolerant tardigrade genome and improved radiotolerance of human cultured cells by tardigrade-unique protein.</title>
        <authorList>
            <person name="Hashimoto T."/>
            <person name="Horikawa D.D."/>
            <person name="Saito Y."/>
            <person name="Kuwahara H."/>
            <person name="Kozuka-Hata H."/>
            <person name="Shin-I T."/>
            <person name="Minakuchi Y."/>
            <person name="Ohishi K."/>
            <person name="Motoyama A."/>
            <person name="Aizu T."/>
            <person name="Enomoto A."/>
            <person name="Kondo K."/>
            <person name="Tanaka S."/>
            <person name="Hara Y."/>
            <person name="Koshikawa S."/>
            <person name="Sagara H."/>
            <person name="Miura T."/>
            <person name="Yokobori S."/>
            <person name="Miyagawa K."/>
            <person name="Suzuki Y."/>
            <person name="Kubo T."/>
            <person name="Oyama M."/>
            <person name="Kohara Y."/>
            <person name="Fujiyama A."/>
            <person name="Arakawa K."/>
            <person name="Katayama T."/>
            <person name="Toyoda A."/>
            <person name="Kunieda T."/>
        </authorList>
    </citation>
    <scope>NUCLEOTIDE SEQUENCE [LARGE SCALE GENOMIC DNA]</scope>
    <source>
        <strain evidence="1 2">YOKOZUNA-1</strain>
    </source>
</reference>
<keyword evidence="2" id="KW-1185">Reference proteome</keyword>
<organism evidence="1 2">
    <name type="scientific">Ramazzottius varieornatus</name>
    <name type="common">Water bear</name>
    <name type="synonym">Tardigrade</name>
    <dbReference type="NCBI Taxonomy" id="947166"/>
    <lineage>
        <taxon>Eukaryota</taxon>
        <taxon>Metazoa</taxon>
        <taxon>Ecdysozoa</taxon>
        <taxon>Tardigrada</taxon>
        <taxon>Eutardigrada</taxon>
        <taxon>Parachela</taxon>
        <taxon>Hypsibioidea</taxon>
        <taxon>Ramazzottiidae</taxon>
        <taxon>Ramazzottius</taxon>
    </lineage>
</organism>
<dbReference type="AlphaFoldDB" id="A0A1D1UKQ9"/>
<name>A0A1D1UKQ9_RAMVA</name>
<proteinExistence type="predicted"/>
<protein>
    <submittedName>
        <fullName evidence="1">Uncharacterized protein</fullName>
    </submittedName>
</protein>
<comment type="caution">
    <text evidence="1">The sequence shown here is derived from an EMBL/GenBank/DDBJ whole genome shotgun (WGS) entry which is preliminary data.</text>
</comment>
<dbReference type="EMBL" id="BDGG01000001">
    <property type="protein sequence ID" value="GAU90296.1"/>
    <property type="molecule type" value="Genomic_DNA"/>
</dbReference>
<evidence type="ECO:0000313" key="1">
    <source>
        <dbReference type="EMBL" id="GAU90296.1"/>
    </source>
</evidence>
<accession>A0A1D1UKQ9</accession>